<proteinExistence type="predicted"/>
<evidence type="ECO:0000256" key="2">
    <source>
        <dbReference type="SAM" id="MobiDB-lite"/>
    </source>
</evidence>
<dbReference type="STRING" id="1165861.A0A0L0VGF5"/>
<feature type="coiled-coil region" evidence="1">
    <location>
        <begin position="1070"/>
        <end position="1362"/>
    </location>
</feature>
<feature type="compositionally biased region" description="Low complexity" evidence="2">
    <location>
        <begin position="158"/>
        <end position="171"/>
    </location>
</feature>
<accession>A0A0L0VGF5</accession>
<dbReference type="PANTHER" id="PTHR45615">
    <property type="entry name" value="MYOSIN HEAVY CHAIN, NON-MUSCLE"/>
    <property type="match status" value="1"/>
</dbReference>
<dbReference type="EMBL" id="AJIL01000057">
    <property type="protein sequence ID" value="KNE98375.1"/>
    <property type="molecule type" value="Genomic_DNA"/>
</dbReference>
<feature type="compositionally biased region" description="Low complexity" evidence="2">
    <location>
        <begin position="89"/>
        <end position="104"/>
    </location>
</feature>
<feature type="compositionally biased region" description="Polar residues" evidence="2">
    <location>
        <begin position="73"/>
        <end position="85"/>
    </location>
</feature>
<feature type="compositionally biased region" description="Polar residues" evidence="2">
    <location>
        <begin position="30"/>
        <end position="51"/>
    </location>
</feature>
<keyword evidence="4" id="KW-1185">Reference proteome</keyword>
<feature type="coiled-coil region" evidence="1">
    <location>
        <begin position="603"/>
        <end position="630"/>
    </location>
</feature>
<feature type="compositionally biased region" description="Low complexity" evidence="2">
    <location>
        <begin position="1546"/>
        <end position="1573"/>
    </location>
</feature>
<feature type="coiled-coil region" evidence="1">
    <location>
        <begin position="190"/>
        <end position="320"/>
    </location>
</feature>
<feature type="coiled-coil region" evidence="1">
    <location>
        <begin position="366"/>
        <end position="553"/>
    </location>
</feature>
<dbReference type="OrthoDB" id="2502958at2759"/>
<evidence type="ECO:0000256" key="1">
    <source>
        <dbReference type="SAM" id="Coils"/>
    </source>
</evidence>
<feature type="compositionally biased region" description="Low complexity" evidence="2">
    <location>
        <begin position="1500"/>
        <end position="1509"/>
    </location>
</feature>
<dbReference type="Proteomes" id="UP000054564">
    <property type="component" value="Unassembled WGS sequence"/>
</dbReference>
<protein>
    <submittedName>
        <fullName evidence="3">Uncharacterized protein</fullName>
    </submittedName>
</protein>
<feature type="region of interest" description="Disordered" evidence="2">
    <location>
        <begin position="1"/>
        <end position="172"/>
    </location>
</feature>
<feature type="compositionally biased region" description="Polar residues" evidence="2">
    <location>
        <begin position="1"/>
        <end position="23"/>
    </location>
</feature>
<dbReference type="PANTHER" id="PTHR45615:SF80">
    <property type="entry name" value="GRIP DOMAIN-CONTAINING PROTEIN"/>
    <property type="match status" value="1"/>
</dbReference>
<sequence>MPPNNSSNIPALRRSGSSASVSTPADPRTTRSSTLHTSQTAQQAPTGTTRSRFGFPSSTSNNANNQTNIPNGLENTNQTAQPQLRKSTRTSSSSASHIARPASALGRPASSLGTHSTVSVQNNSRLPQSSNIPAPNRKRRTSSVSSQRPAPFGHTPASNPTSPSESLPSTEVQKQLTEALDKLSGTQEECTQWKTRAEEVELRIEQCEKDQYEERISFCEEIKQLEDQHAETVQQIKNDLGAQLTRAQEEIESLMTSSAKYQEDLQKSNAQVDRLHSEIEQMDVDSGRSAAQVMELTRLKTELETKLEASQNELDQNTRANQNRVDQVSEHYHNIQSKLHQDLEQMTADYQASLEKQEHSPSPEIVNQLKSKTHQLEQKIQSQEIEFCKYKAELDRLLQSTSQHEQEKSDLETQLSRAKQTIDELKSSTIPQESHAETLDNLKNTEAELENLKSQLKSVNALIADLRKRAYDTEKEQTTAQIASRDEFESLQSDLETQLSRAKQTIDELKSSTIPQESYAATLDNLTNTEAELENLKSELESVNGLLADLRKTAYDTEKEQTTAQIASRDEFESVQSDLETQLSSAKQAIEDMTSSTVPLENHEKILEDLKTLESELSSLKSELLSSQETCQVASNNLTSSQQIIRVLEDSLRALKNDSVEKLDRLSQVHAQEIAASAEQIKHLQVDLDQLNNAHAQTLSKLDELSAFNPQQISILTSRLREERNESRRAIDFMQVERQTLEDTSRDLISNLQFEQQQILHEAAAERNTLVVALVTLQSALKSWKQVSSLDHHQISEGSGVEASTKAEEAPIEDSRISLASHLRADFGLDRDDGLETLEIDGHEGSDRIDPQAYETALDQVALLTKQVDDLKEQLIQTYVAHEEQEKLALHDLEKTRSELILSKEQHSKAEEQQAHVIASLELQFSGIQHQFNSLEESYNALRKDNEKLNSGIQMESEKSKQLEMARESMQATTNSLRSQIESMNVEIQTYKQQISNLQENHSLANEDLVVTSEKQRSQLTTQLQQLTHDLEQQKKFTETLEDRLEAAVLIQNEHLASVKQLEEILHVQKDDSKIELENKEAELIAQKSNSEKQLSELQNALDEQSARSMRLQENVNALTTQIQEEQDIHRTIQAESEAKLSEAIQNRSTVDEKYQRLENHIEELLQKTKALEEENGSLNNKLEVATEEQEANKEKTATELSRTKEQLAEVISARDSLSQQLDQMNQDVRLLTEELEQLRSEQELGKQSSEKYQTLLSEFKALEEQLPALSSELEVVRSELESATGMVEDMTSEVKEKDSMINQLEADLATANKSHESVSSTDDPMTMEQVRELEERVKSKTAEAEDAVDKLIEEMQRNKRLSNLVEMLKIKLKSRAKPTSLPSEQRAPQESSEDPPRAEPSSSAPEPDDQPASSSSRKRKHEPTTSEVAGTRLRIQINDDENDVKENPSGTNGRQPIRRKISGNTEDEDRQDDSNSKTDENRNDNIGVLKPVSINQHNTILSTTTTTDSTKETLKVTIKPPTTTTSTTNATLLASIQSLRRKQQLQKQQQQQQQQNSAAASGAAGAGASKVQLSEPRRSSLRLVRKDQENP</sequence>
<comment type="caution">
    <text evidence="3">The sequence shown here is derived from an EMBL/GenBank/DDBJ whole genome shotgun (WGS) entry which is preliminary data.</text>
</comment>
<organism evidence="3 4">
    <name type="scientific">Puccinia striiformis f. sp. tritici PST-78</name>
    <dbReference type="NCBI Taxonomy" id="1165861"/>
    <lineage>
        <taxon>Eukaryota</taxon>
        <taxon>Fungi</taxon>
        <taxon>Dikarya</taxon>
        <taxon>Basidiomycota</taxon>
        <taxon>Pucciniomycotina</taxon>
        <taxon>Pucciniomycetes</taxon>
        <taxon>Pucciniales</taxon>
        <taxon>Pucciniaceae</taxon>
        <taxon>Puccinia</taxon>
    </lineage>
</organism>
<feature type="coiled-coil region" evidence="1">
    <location>
        <begin position="854"/>
        <end position="1044"/>
    </location>
</feature>
<name>A0A0L0VGF5_9BASI</name>
<feature type="coiled-coil region" evidence="1">
    <location>
        <begin position="674"/>
        <end position="701"/>
    </location>
</feature>
<evidence type="ECO:0000313" key="3">
    <source>
        <dbReference type="EMBL" id="KNE98375.1"/>
    </source>
</evidence>
<keyword evidence="1" id="KW-0175">Coiled coil</keyword>
<feature type="compositionally biased region" description="Low complexity" evidence="2">
    <location>
        <begin position="1400"/>
        <end position="1416"/>
    </location>
</feature>
<feature type="compositionally biased region" description="Basic and acidic residues" evidence="2">
    <location>
        <begin position="1473"/>
        <end position="1484"/>
    </location>
</feature>
<feature type="region of interest" description="Disordered" evidence="2">
    <location>
        <begin position="1376"/>
        <end position="1527"/>
    </location>
</feature>
<feature type="compositionally biased region" description="Polar residues" evidence="2">
    <location>
        <begin position="1381"/>
        <end position="1391"/>
    </location>
</feature>
<reference evidence="4" key="1">
    <citation type="submission" date="2014-03" db="EMBL/GenBank/DDBJ databases">
        <title>The Genome Sequence of Puccinia striiformis f. sp. tritici PST-78.</title>
        <authorList>
            <consortium name="The Broad Institute Genome Sequencing Platform"/>
            <person name="Cuomo C."/>
            <person name="Hulbert S."/>
            <person name="Chen X."/>
            <person name="Walker B."/>
            <person name="Young S.K."/>
            <person name="Zeng Q."/>
            <person name="Gargeya S."/>
            <person name="Fitzgerald M."/>
            <person name="Haas B."/>
            <person name="Abouelleil A."/>
            <person name="Alvarado L."/>
            <person name="Arachchi H.M."/>
            <person name="Berlin A.M."/>
            <person name="Chapman S.B."/>
            <person name="Goldberg J."/>
            <person name="Griggs A."/>
            <person name="Gujja S."/>
            <person name="Hansen M."/>
            <person name="Howarth C."/>
            <person name="Imamovic A."/>
            <person name="Larimer J."/>
            <person name="McCowan C."/>
            <person name="Montmayeur A."/>
            <person name="Murphy C."/>
            <person name="Neiman D."/>
            <person name="Pearson M."/>
            <person name="Priest M."/>
            <person name="Roberts A."/>
            <person name="Saif S."/>
            <person name="Shea T."/>
            <person name="Sisk P."/>
            <person name="Sykes S."/>
            <person name="Wortman J."/>
            <person name="Nusbaum C."/>
            <person name="Birren B."/>
        </authorList>
    </citation>
    <scope>NUCLEOTIDE SEQUENCE [LARGE SCALE GENOMIC DNA]</scope>
    <source>
        <strain evidence="4">race PST-78</strain>
    </source>
</reference>
<feature type="compositionally biased region" description="Low complexity" evidence="2">
    <location>
        <begin position="56"/>
        <end position="71"/>
    </location>
</feature>
<evidence type="ECO:0000313" key="4">
    <source>
        <dbReference type="Proteomes" id="UP000054564"/>
    </source>
</evidence>
<feature type="compositionally biased region" description="Low complexity" evidence="2">
    <location>
        <begin position="1516"/>
        <end position="1527"/>
    </location>
</feature>
<gene>
    <name evidence="3" type="ORF">PSTG_08295</name>
</gene>
<feature type="region of interest" description="Disordered" evidence="2">
    <location>
        <begin position="1542"/>
        <end position="1592"/>
    </location>
</feature>
<feature type="compositionally biased region" description="Polar residues" evidence="2">
    <location>
        <begin position="111"/>
        <end position="133"/>
    </location>
</feature>